<evidence type="ECO:0000313" key="2">
    <source>
        <dbReference type="Proteomes" id="UP000694402"/>
    </source>
</evidence>
<dbReference type="PANTHER" id="PTHR10796:SF36">
    <property type="entry name" value="PATCHED DOMAIN-CONTAINING PROTEIN 1"/>
    <property type="match status" value="1"/>
</dbReference>
<dbReference type="Proteomes" id="UP000694402">
    <property type="component" value="Unassembled WGS sequence"/>
</dbReference>
<dbReference type="GO" id="GO:0005886">
    <property type="term" value="C:plasma membrane"/>
    <property type="evidence" value="ECO:0007669"/>
    <property type="project" value="TreeGrafter"/>
</dbReference>
<keyword evidence="2" id="KW-1185">Reference proteome</keyword>
<dbReference type="GO" id="GO:0045202">
    <property type="term" value="C:synapse"/>
    <property type="evidence" value="ECO:0007669"/>
    <property type="project" value="TreeGrafter"/>
</dbReference>
<reference evidence="1" key="3">
    <citation type="submission" date="2025-09" db="UniProtKB">
        <authorList>
            <consortium name="Ensembl"/>
        </authorList>
    </citation>
    <scope>IDENTIFICATION</scope>
</reference>
<evidence type="ECO:0000313" key="1">
    <source>
        <dbReference type="Ensembl" id="ENSOTSP00005117604.1"/>
    </source>
</evidence>
<dbReference type="GO" id="GO:0050890">
    <property type="term" value="P:cognition"/>
    <property type="evidence" value="ECO:0007669"/>
    <property type="project" value="TreeGrafter"/>
</dbReference>
<name>A0AAZ3PP58_ONCTS</name>
<dbReference type="AlphaFoldDB" id="A0AAZ3PP58"/>
<reference evidence="1" key="2">
    <citation type="submission" date="2025-08" db="UniProtKB">
        <authorList>
            <consortium name="Ensembl"/>
        </authorList>
    </citation>
    <scope>IDENTIFICATION</scope>
</reference>
<proteinExistence type="predicted"/>
<dbReference type="Ensembl" id="ENSOTST00005174427.1">
    <property type="protein sequence ID" value="ENSOTSP00005117604.1"/>
    <property type="gene ID" value="ENSOTSG00005022642.2"/>
</dbReference>
<organism evidence="1 2">
    <name type="scientific">Oncorhynchus tshawytscha</name>
    <name type="common">Chinook salmon</name>
    <name type="synonym">Salmo tshawytscha</name>
    <dbReference type="NCBI Taxonomy" id="74940"/>
    <lineage>
        <taxon>Eukaryota</taxon>
        <taxon>Metazoa</taxon>
        <taxon>Chordata</taxon>
        <taxon>Craniata</taxon>
        <taxon>Vertebrata</taxon>
        <taxon>Euteleostomi</taxon>
        <taxon>Actinopterygii</taxon>
        <taxon>Neopterygii</taxon>
        <taxon>Teleostei</taxon>
        <taxon>Protacanthopterygii</taxon>
        <taxon>Salmoniformes</taxon>
        <taxon>Salmonidae</taxon>
        <taxon>Salmoninae</taxon>
        <taxon>Oncorhynchus</taxon>
    </lineage>
</organism>
<protein>
    <submittedName>
        <fullName evidence="1">Uncharacterized protein</fullName>
    </submittedName>
</protein>
<gene>
    <name evidence="1" type="primary">PTCHD1</name>
</gene>
<dbReference type="InterPro" id="IPR051697">
    <property type="entry name" value="Patched_domain-protein"/>
</dbReference>
<dbReference type="PANTHER" id="PTHR10796">
    <property type="entry name" value="PATCHED-RELATED"/>
    <property type="match status" value="1"/>
</dbReference>
<accession>A0AAZ3PP58</accession>
<dbReference type="GeneTree" id="ENSGT00940000157080"/>
<dbReference type="GO" id="GO:0007268">
    <property type="term" value="P:chemical synaptic transmission"/>
    <property type="evidence" value="ECO:0007669"/>
    <property type="project" value="TreeGrafter"/>
</dbReference>
<reference evidence="2" key="1">
    <citation type="journal article" date="2018" name="PLoS ONE">
        <title>Chinook salmon (Oncorhynchus tshawytscha) genome and transcriptome.</title>
        <authorList>
            <person name="Christensen K.A."/>
            <person name="Leong J.S."/>
            <person name="Sakhrani D."/>
            <person name="Biagi C.A."/>
            <person name="Minkley D.R."/>
            <person name="Withler R.E."/>
            <person name="Rondeau E.B."/>
            <person name="Koop B.F."/>
            <person name="Devlin R.H."/>
        </authorList>
    </citation>
    <scope>NUCLEOTIDE SEQUENCE [LARGE SCALE GENOMIC DNA]</scope>
</reference>
<sequence length="138" mass="14870">MVGVPAVSSRWWERLKTLCPERARRMLRQVLQAGLRSSFQALGRFVASHPVFFASAPVLVSVLLGASFSRYRVEGNVESLLVPKHSLAKIEGNLVDSLFPVNSPPGFDPCLFLDSVPACLTILPALATSLSATVPPGL</sequence>